<evidence type="ECO:0000256" key="2">
    <source>
        <dbReference type="ARBA" id="ARBA00010214"/>
    </source>
</evidence>
<accession>K6DB87</accession>
<dbReference type="GO" id="GO:0006747">
    <property type="term" value="P:FAD biosynthetic process"/>
    <property type="evidence" value="ECO:0007669"/>
    <property type="project" value="UniProtKB-UniRule"/>
</dbReference>
<evidence type="ECO:0000313" key="13">
    <source>
        <dbReference type="EMBL" id="EKN65338.1"/>
    </source>
</evidence>
<dbReference type="GO" id="GO:0003919">
    <property type="term" value="F:FMN adenylyltransferase activity"/>
    <property type="evidence" value="ECO:0007669"/>
    <property type="project" value="UniProtKB-UniRule"/>
</dbReference>
<protein>
    <recommendedName>
        <fullName evidence="3">FAD synthase</fullName>
        <ecNumber evidence="3">2.7.7.2</ecNumber>
    </recommendedName>
</protein>
<keyword evidence="14" id="KW-1185">Reference proteome</keyword>
<dbReference type="OrthoDB" id="9803667at2"/>
<evidence type="ECO:0000259" key="12">
    <source>
        <dbReference type="Pfam" id="PF06574"/>
    </source>
</evidence>
<reference evidence="13 14" key="1">
    <citation type="journal article" date="2012" name="Front. Microbiol.">
        <title>Redundancy and modularity in membrane-associated dissimilatory nitrate reduction in Bacillus.</title>
        <authorList>
            <person name="Heylen K."/>
            <person name="Keltjens J."/>
        </authorList>
    </citation>
    <scope>NUCLEOTIDE SEQUENCE [LARGE SCALE GENOMIC DNA]</scope>
    <source>
        <strain evidence="14">LMG 21833T</strain>
    </source>
</reference>
<evidence type="ECO:0000256" key="9">
    <source>
        <dbReference type="ARBA" id="ARBA00022827"/>
    </source>
</evidence>
<dbReference type="FunFam" id="3.40.50.620:FF:000021">
    <property type="entry name" value="Riboflavin biosynthesis protein"/>
    <property type="match status" value="1"/>
</dbReference>
<evidence type="ECO:0000256" key="7">
    <source>
        <dbReference type="ARBA" id="ARBA00022695"/>
    </source>
</evidence>
<dbReference type="InterPro" id="IPR014729">
    <property type="entry name" value="Rossmann-like_a/b/a_fold"/>
</dbReference>
<dbReference type="Gene3D" id="3.40.50.620">
    <property type="entry name" value="HUPs"/>
    <property type="match status" value="1"/>
</dbReference>
<dbReference type="CDD" id="cd02064">
    <property type="entry name" value="FAD_synthetase_N"/>
    <property type="match status" value="1"/>
</dbReference>
<dbReference type="SUPFAM" id="SSF52374">
    <property type="entry name" value="Nucleotidylyl transferase"/>
    <property type="match status" value="1"/>
</dbReference>
<comment type="caution">
    <text evidence="13">The sequence shown here is derived from an EMBL/GenBank/DDBJ whole genome shotgun (WGS) entry which is preliminary data.</text>
</comment>
<organism evidence="13 14">
    <name type="scientific">Neobacillus bataviensis LMG 21833</name>
    <dbReference type="NCBI Taxonomy" id="1117379"/>
    <lineage>
        <taxon>Bacteria</taxon>
        <taxon>Bacillati</taxon>
        <taxon>Bacillota</taxon>
        <taxon>Bacilli</taxon>
        <taxon>Bacillales</taxon>
        <taxon>Bacillaceae</taxon>
        <taxon>Neobacillus</taxon>
    </lineage>
</organism>
<dbReference type="GO" id="GO:0008531">
    <property type="term" value="F:riboflavin kinase activity"/>
    <property type="evidence" value="ECO:0007669"/>
    <property type="project" value="UniProtKB-UniRule"/>
</dbReference>
<keyword evidence="8" id="KW-0547">Nucleotide-binding</keyword>
<dbReference type="Proteomes" id="UP000006316">
    <property type="component" value="Unassembled WGS sequence"/>
</dbReference>
<keyword evidence="4" id="KW-0285">Flavoprotein</keyword>
<comment type="similarity">
    <text evidence="2">Belongs to the RibF family.</text>
</comment>
<evidence type="ECO:0000256" key="8">
    <source>
        <dbReference type="ARBA" id="ARBA00022741"/>
    </source>
</evidence>
<evidence type="ECO:0000256" key="3">
    <source>
        <dbReference type="ARBA" id="ARBA00012393"/>
    </source>
</evidence>
<evidence type="ECO:0000256" key="1">
    <source>
        <dbReference type="ARBA" id="ARBA00004726"/>
    </source>
</evidence>
<dbReference type="EMBL" id="AJLS01000135">
    <property type="protein sequence ID" value="EKN65338.1"/>
    <property type="molecule type" value="Genomic_DNA"/>
</dbReference>
<dbReference type="Pfam" id="PF06574">
    <property type="entry name" value="FAD_syn"/>
    <property type="match status" value="1"/>
</dbReference>
<keyword evidence="5" id="KW-0288">FMN</keyword>
<dbReference type="STRING" id="1117379.BABA_20686"/>
<dbReference type="UniPathway" id="UPA00276">
    <property type="reaction ID" value="UER00406"/>
</dbReference>
<dbReference type="GO" id="GO:0005524">
    <property type="term" value="F:ATP binding"/>
    <property type="evidence" value="ECO:0007669"/>
    <property type="project" value="UniProtKB-UniRule"/>
</dbReference>
<name>K6DB87_9BACI</name>
<feature type="domain" description="FAD synthetase" evidence="12">
    <location>
        <begin position="16"/>
        <end position="169"/>
    </location>
</feature>
<evidence type="ECO:0000256" key="4">
    <source>
        <dbReference type="ARBA" id="ARBA00022630"/>
    </source>
</evidence>
<evidence type="ECO:0000313" key="14">
    <source>
        <dbReference type="Proteomes" id="UP000006316"/>
    </source>
</evidence>
<keyword evidence="6 13" id="KW-0808">Transferase</keyword>
<keyword evidence="13" id="KW-0418">Kinase</keyword>
<evidence type="ECO:0000256" key="10">
    <source>
        <dbReference type="ARBA" id="ARBA00022840"/>
    </source>
</evidence>
<keyword evidence="10" id="KW-0067">ATP-binding</keyword>
<dbReference type="UniPathway" id="UPA00277">
    <property type="reaction ID" value="UER00407"/>
</dbReference>
<dbReference type="InterPro" id="IPR015864">
    <property type="entry name" value="FAD_synthase"/>
</dbReference>
<dbReference type="eggNOG" id="COG0196">
    <property type="taxonomic scope" value="Bacteria"/>
</dbReference>
<keyword evidence="7 13" id="KW-0548">Nucleotidyltransferase</keyword>
<dbReference type="GO" id="GO:0009231">
    <property type="term" value="P:riboflavin biosynthetic process"/>
    <property type="evidence" value="ECO:0007669"/>
    <property type="project" value="InterPro"/>
</dbReference>
<comment type="catalytic activity">
    <reaction evidence="11">
        <text>FMN + ATP + H(+) = FAD + diphosphate</text>
        <dbReference type="Rhea" id="RHEA:17237"/>
        <dbReference type="ChEBI" id="CHEBI:15378"/>
        <dbReference type="ChEBI" id="CHEBI:30616"/>
        <dbReference type="ChEBI" id="CHEBI:33019"/>
        <dbReference type="ChEBI" id="CHEBI:57692"/>
        <dbReference type="ChEBI" id="CHEBI:58210"/>
        <dbReference type="EC" id="2.7.7.2"/>
    </reaction>
</comment>
<evidence type="ECO:0000256" key="6">
    <source>
        <dbReference type="ARBA" id="ARBA00022679"/>
    </source>
</evidence>
<keyword evidence="9" id="KW-0274">FAD</keyword>
<dbReference type="RefSeq" id="WP_007087130.1">
    <property type="nucleotide sequence ID" value="NZ_AJLS01000135.1"/>
</dbReference>
<proteinExistence type="inferred from homology"/>
<sequence>METIYLNPENLKYWQQKAKQSVMALGFFDGIHNGHRKVIQIALQKAREQNLLLTVMSFFPHPKTVLSNGKTKVDYLMPLPDKQKLFSDLGVDIFYIVEFDREFTSLLPEKFVAKYLLDLGVIHAVAGFDYSYGFRGEGNMDRLKADSMGILEVTKVNKVECNGEKISSTCIREKLAKGNVEDLPAFLGRSYEVGCEWDGSCLTARPYYTIPASGRYAVTLTGESYSQEMDVIVTSEKEIIPLLSISELFLNGNTTVSVTWHQRIREEVKDSFTGQNWLHSTKYSFVWSGS</sequence>
<comment type="pathway">
    <text evidence="1">Cofactor biosynthesis; FAD biosynthesis; FAD from FMN: step 1/1.</text>
</comment>
<evidence type="ECO:0000256" key="5">
    <source>
        <dbReference type="ARBA" id="ARBA00022643"/>
    </source>
</evidence>
<gene>
    <name evidence="13" type="ORF">BABA_20686</name>
</gene>
<dbReference type="EC" id="2.7.7.2" evidence="3"/>
<evidence type="ECO:0000256" key="11">
    <source>
        <dbReference type="ARBA" id="ARBA00049494"/>
    </source>
</evidence>
<dbReference type="AlphaFoldDB" id="K6DB87"/>
<dbReference type="GO" id="GO:0009398">
    <property type="term" value="P:FMN biosynthetic process"/>
    <property type="evidence" value="ECO:0007669"/>
    <property type="project" value="UniProtKB-UniRule"/>
</dbReference>
<dbReference type="PATRIC" id="fig|1117379.3.peg.4288"/>